<name>A0A0M3HZT1_ASCLU</name>
<evidence type="ECO:0000313" key="2">
    <source>
        <dbReference type="WBParaSite" id="ALUE_0000926901-mRNA-1"/>
    </source>
</evidence>
<organism evidence="1 2">
    <name type="scientific">Ascaris lumbricoides</name>
    <name type="common">Giant roundworm</name>
    <dbReference type="NCBI Taxonomy" id="6252"/>
    <lineage>
        <taxon>Eukaryota</taxon>
        <taxon>Metazoa</taxon>
        <taxon>Ecdysozoa</taxon>
        <taxon>Nematoda</taxon>
        <taxon>Chromadorea</taxon>
        <taxon>Rhabditida</taxon>
        <taxon>Spirurina</taxon>
        <taxon>Ascaridomorpha</taxon>
        <taxon>Ascaridoidea</taxon>
        <taxon>Ascarididae</taxon>
        <taxon>Ascaris</taxon>
    </lineage>
</organism>
<accession>A0A0M3HZT1</accession>
<sequence>MEGLADRGFLWLNVARFQHRVPKRIVGMRKDFDFNNRHVIDKNLLETMSDWLSRIECETWFAVKIAKASGERSGAEELEISPFLHTFHGGTGQSTYAFSFEKSNDGLRSNFAQENALIRFVRSDKGSDSSSSSSSDED</sequence>
<dbReference type="Proteomes" id="UP000036681">
    <property type="component" value="Unplaced"/>
</dbReference>
<proteinExistence type="predicted"/>
<keyword evidence="1" id="KW-1185">Reference proteome</keyword>
<evidence type="ECO:0000313" key="1">
    <source>
        <dbReference type="Proteomes" id="UP000036681"/>
    </source>
</evidence>
<dbReference type="WBParaSite" id="ALUE_0000926901-mRNA-1">
    <property type="protein sequence ID" value="ALUE_0000926901-mRNA-1"/>
    <property type="gene ID" value="ALUE_0000926901"/>
</dbReference>
<protein>
    <submittedName>
        <fullName evidence="2">HECT domain-containing protein</fullName>
    </submittedName>
</protein>
<dbReference type="AlphaFoldDB" id="A0A0M3HZT1"/>
<reference evidence="2" key="1">
    <citation type="submission" date="2017-02" db="UniProtKB">
        <authorList>
            <consortium name="WormBaseParasite"/>
        </authorList>
    </citation>
    <scope>IDENTIFICATION</scope>
</reference>